<sequence>MKWLGRKIEKDKTPLVCAFREIREETPIKVASETYRGKVTWTDEATI</sequence>
<keyword evidence="2" id="KW-1185">Reference proteome</keyword>
<name>A0ABV2PDA6_9BACI</name>
<dbReference type="RefSeq" id="WP_354470642.1">
    <property type="nucleotide sequence ID" value="NZ_JBEPSB010000001.1"/>
</dbReference>
<gene>
    <name evidence="1" type="ORF">ABIA69_000050</name>
</gene>
<accession>A0ABV2PDA6</accession>
<proteinExistence type="predicted"/>
<dbReference type="Proteomes" id="UP001549363">
    <property type="component" value="Unassembled WGS sequence"/>
</dbReference>
<organism evidence="1 2">
    <name type="scientific">Lysinibacillus parviboronicapiens</name>
    <dbReference type="NCBI Taxonomy" id="436516"/>
    <lineage>
        <taxon>Bacteria</taxon>
        <taxon>Bacillati</taxon>
        <taxon>Bacillota</taxon>
        <taxon>Bacilli</taxon>
        <taxon>Bacillales</taxon>
        <taxon>Bacillaceae</taxon>
        <taxon>Lysinibacillus</taxon>
    </lineage>
</organism>
<comment type="caution">
    <text evidence="1">The sequence shown here is derived from an EMBL/GenBank/DDBJ whole genome shotgun (WGS) entry which is preliminary data.</text>
</comment>
<evidence type="ECO:0000313" key="2">
    <source>
        <dbReference type="Proteomes" id="UP001549363"/>
    </source>
</evidence>
<dbReference type="SUPFAM" id="SSF55811">
    <property type="entry name" value="Nudix"/>
    <property type="match status" value="1"/>
</dbReference>
<reference evidence="1 2" key="1">
    <citation type="submission" date="2024-06" db="EMBL/GenBank/DDBJ databases">
        <title>Sorghum-associated microbial communities from plants grown in Nebraska, USA.</title>
        <authorList>
            <person name="Schachtman D."/>
        </authorList>
    </citation>
    <scope>NUCLEOTIDE SEQUENCE [LARGE SCALE GENOMIC DNA]</scope>
    <source>
        <strain evidence="1 2">736</strain>
    </source>
</reference>
<dbReference type="EMBL" id="JBEPSB010000001">
    <property type="protein sequence ID" value="MET4558907.1"/>
    <property type="molecule type" value="Genomic_DNA"/>
</dbReference>
<evidence type="ECO:0000313" key="1">
    <source>
        <dbReference type="EMBL" id="MET4558907.1"/>
    </source>
</evidence>
<dbReference type="InterPro" id="IPR015797">
    <property type="entry name" value="NUDIX_hydrolase-like_dom_sf"/>
</dbReference>
<dbReference type="Gene3D" id="3.90.79.10">
    <property type="entry name" value="Nucleoside Triphosphate Pyrophosphohydrolase"/>
    <property type="match status" value="1"/>
</dbReference>
<protein>
    <submittedName>
        <fullName evidence="1">8-oxo-dGTP pyrophosphatase MutT (NUDIX family)</fullName>
    </submittedName>
</protein>